<keyword evidence="3 7" id="KW-0863">Zinc-finger</keyword>
<dbReference type="GO" id="GO:0000978">
    <property type="term" value="F:RNA polymerase II cis-regulatory region sequence-specific DNA binding"/>
    <property type="evidence" value="ECO:0007669"/>
    <property type="project" value="TreeGrafter"/>
</dbReference>
<feature type="domain" description="C2H2-type" evidence="8">
    <location>
        <begin position="156"/>
        <end position="185"/>
    </location>
</feature>
<gene>
    <name evidence="9" type="ORF">RDWZM_005048</name>
</gene>
<evidence type="ECO:0000313" key="10">
    <source>
        <dbReference type="Proteomes" id="UP001142055"/>
    </source>
</evidence>
<evidence type="ECO:0000259" key="8">
    <source>
        <dbReference type="PROSITE" id="PS50157"/>
    </source>
</evidence>
<feature type="domain" description="C2H2-type" evidence="8">
    <location>
        <begin position="400"/>
        <end position="427"/>
    </location>
</feature>
<feature type="domain" description="C2H2-type" evidence="8">
    <location>
        <begin position="345"/>
        <end position="372"/>
    </location>
</feature>
<dbReference type="OMA" id="GERNCLW"/>
<dbReference type="PROSITE" id="PS50157">
    <property type="entry name" value="ZINC_FINGER_C2H2_2"/>
    <property type="match status" value="6"/>
</dbReference>
<dbReference type="GO" id="GO:0008270">
    <property type="term" value="F:zinc ion binding"/>
    <property type="evidence" value="ECO:0007669"/>
    <property type="project" value="UniProtKB-KW"/>
</dbReference>
<dbReference type="PROSITE" id="PS00028">
    <property type="entry name" value="ZINC_FINGER_C2H2_1"/>
    <property type="match status" value="6"/>
</dbReference>
<name>A0A9Q0RN52_BLOTA</name>
<dbReference type="InterPro" id="IPR013087">
    <property type="entry name" value="Znf_C2H2_type"/>
</dbReference>
<dbReference type="InterPro" id="IPR036236">
    <property type="entry name" value="Znf_C2H2_sf"/>
</dbReference>
<dbReference type="AlphaFoldDB" id="A0A9Q0RN52"/>
<reference evidence="9" key="1">
    <citation type="submission" date="2022-12" db="EMBL/GenBank/DDBJ databases">
        <title>Genome assemblies of Blomia tropicalis.</title>
        <authorList>
            <person name="Cui Y."/>
        </authorList>
    </citation>
    <scope>NUCLEOTIDE SEQUENCE</scope>
    <source>
        <tissue evidence="9">Adult mites</tissue>
    </source>
</reference>
<dbReference type="PANTHER" id="PTHR24388:SF104">
    <property type="entry name" value="AT-RICH BINDING PROTEIN-RELATED"/>
    <property type="match status" value="1"/>
</dbReference>
<keyword evidence="4" id="KW-0862">Zinc</keyword>
<keyword evidence="1" id="KW-0479">Metal-binding</keyword>
<organism evidence="9 10">
    <name type="scientific">Blomia tropicalis</name>
    <name type="common">Mite</name>
    <dbReference type="NCBI Taxonomy" id="40697"/>
    <lineage>
        <taxon>Eukaryota</taxon>
        <taxon>Metazoa</taxon>
        <taxon>Ecdysozoa</taxon>
        <taxon>Arthropoda</taxon>
        <taxon>Chelicerata</taxon>
        <taxon>Arachnida</taxon>
        <taxon>Acari</taxon>
        <taxon>Acariformes</taxon>
        <taxon>Sarcoptiformes</taxon>
        <taxon>Astigmata</taxon>
        <taxon>Glycyphagoidea</taxon>
        <taxon>Echimyopodidae</taxon>
        <taxon>Blomia</taxon>
    </lineage>
</organism>
<evidence type="ECO:0000256" key="7">
    <source>
        <dbReference type="PROSITE-ProRule" id="PRU00042"/>
    </source>
</evidence>
<dbReference type="Gene3D" id="3.30.160.60">
    <property type="entry name" value="Classic Zinc Finger"/>
    <property type="match status" value="4"/>
</dbReference>
<protein>
    <recommendedName>
        <fullName evidence="8">C2H2-type domain-containing protein</fullName>
    </recommendedName>
</protein>
<dbReference type="InterPro" id="IPR050527">
    <property type="entry name" value="Snail/Krueppel_Znf"/>
</dbReference>
<dbReference type="GO" id="GO:0000981">
    <property type="term" value="F:DNA-binding transcription factor activity, RNA polymerase II-specific"/>
    <property type="evidence" value="ECO:0007669"/>
    <property type="project" value="TreeGrafter"/>
</dbReference>
<proteinExistence type="inferred from homology"/>
<evidence type="ECO:0000256" key="5">
    <source>
        <dbReference type="ARBA" id="ARBA00023242"/>
    </source>
</evidence>
<accession>A0A9Q0RN52</accession>
<keyword evidence="2" id="KW-0677">Repeat</keyword>
<evidence type="ECO:0000256" key="1">
    <source>
        <dbReference type="ARBA" id="ARBA00022723"/>
    </source>
</evidence>
<sequence length="508" mass="58903">MASRLPDFCCTKLTCEWVDCRETFENRLDFLRHITQFHVNRFESPQACKWEGCDCQDFDNQDHFKLHLSVHAYHHQLMFEGYKIMLSKKPELNCYMDPSTRNVIADLSNVLLCGWKNCRGEFYDFELFVHHVDSHAMEDVTIPVMSKEMLKKVKFAKCEWVNCNGAYNTKSHLKAHLYSHTQKKVVGCPICGLAFSTKNGFINHCYRQETSTKLENSNEINYGHNLDEEPEGILTIDEDANPSSILIHFPQNLQKIIPSQAIINSGSELTTEEINSTASSSKKQSPQILHLPNQNVALLLNVNLSQANTSSDLIGNSNSNESETSSNNLLQFSLTSSSEEIVREFQCNQCTKSFNTNALLKEHLANHLRRYQCTQCSYSAPYPARLKEHVLFRHTESRNFECKFCDNKFKTKFLLRRHIQRHDTSEKGSEVCFLCNNVYTSFQSLNRHIRTEHLNEQIIFACHLCEREYSRGNNLSRHLVKNHQLKPSNGWTRFEYEKKSDGVYRLKK</sequence>
<evidence type="ECO:0000313" key="9">
    <source>
        <dbReference type="EMBL" id="KAJ6219236.1"/>
    </source>
</evidence>
<keyword evidence="10" id="KW-1185">Reference proteome</keyword>
<evidence type="ECO:0000256" key="3">
    <source>
        <dbReference type="ARBA" id="ARBA00022771"/>
    </source>
</evidence>
<dbReference type="Pfam" id="PF00096">
    <property type="entry name" value="zf-C2H2"/>
    <property type="match status" value="2"/>
</dbReference>
<comment type="caution">
    <text evidence="9">The sequence shown here is derived from an EMBL/GenBank/DDBJ whole genome shotgun (WGS) entry which is preliminary data.</text>
</comment>
<feature type="domain" description="C2H2-type" evidence="8">
    <location>
        <begin position="371"/>
        <end position="399"/>
    </location>
</feature>
<dbReference type="EMBL" id="JAPWDV010000002">
    <property type="protein sequence ID" value="KAJ6219236.1"/>
    <property type="molecule type" value="Genomic_DNA"/>
</dbReference>
<dbReference type="SMART" id="SM00355">
    <property type="entry name" value="ZnF_C2H2"/>
    <property type="match status" value="10"/>
</dbReference>
<feature type="domain" description="C2H2-type" evidence="8">
    <location>
        <begin position="460"/>
        <end position="487"/>
    </location>
</feature>
<evidence type="ECO:0000256" key="4">
    <source>
        <dbReference type="ARBA" id="ARBA00022833"/>
    </source>
</evidence>
<comment type="similarity">
    <text evidence="6">Belongs to the snail C2H2-type zinc-finger protein family.</text>
</comment>
<dbReference type="Proteomes" id="UP001142055">
    <property type="component" value="Chromosome 2"/>
</dbReference>
<dbReference type="SUPFAM" id="SSF57667">
    <property type="entry name" value="beta-beta-alpha zinc fingers"/>
    <property type="match status" value="5"/>
</dbReference>
<evidence type="ECO:0000256" key="6">
    <source>
        <dbReference type="ARBA" id="ARBA00037948"/>
    </source>
</evidence>
<feature type="domain" description="C2H2-type" evidence="8">
    <location>
        <begin position="430"/>
        <end position="458"/>
    </location>
</feature>
<evidence type="ECO:0000256" key="2">
    <source>
        <dbReference type="ARBA" id="ARBA00022737"/>
    </source>
</evidence>
<dbReference type="PANTHER" id="PTHR24388">
    <property type="entry name" value="ZINC FINGER PROTEIN"/>
    <property type="match status" value="1"/>
</dbReference>
<keyword evidence="5" id="KW-0539">Nucleus</keyword>